<feature type="domain" description="VWFA" evidence="6">
    <location>
        <begin position="221"/>
        <end position="399"/>
    </location>
</feature>
<dbReference type="InterPro" id="IPR050525">
    <property type="entry name" value="ECM_Assembly_Org"/>
</dbReference>
<evidence type="ECO:0000313" key="7">
    <source>
        <dbReference type="Ensembl" id="ENSECRP00000022520.1"/>
    </source>
</evidence>
<dbReference type="Pfam" id="PF00092">
    <property type="entry name" value="VWA"/>
    <property type="match status" value="2"/>
</dbReference>
<evidence type="ECO:0000259" key="6">
    <source>
        <dbReference type="PROSITE" id="PS50234"/>
    </source>
</evidence>
<proteinExistence type="predicted"/>
<keyword evidence="3" id="KW-0677">Repeat</keyword>
<dbReference type="GO" id="GO:0005581">
    <property type="term" value="C:collagen trimer"/>
    <property type="evidence" value="ECO:0007669"/>
    <property type="project" value="UniProtKB-KW"/>
</dbReference>
<keyword evidence="5" id="KW-0325">Glycoprotein</keyword>
<reference evidence="7" key="3">
    <citation type="submission" date="2025-09" db="UniProtKB">
        <authorList>
            <consortium name="Ensembl"/>
        </authorList>
    </citation>
    <scope>IDENTIFICATION</scope>
</reference>
<dbReference type="InterPro" id="IPR002035">
    <property type="entry name" value="VWF_A"/>
</dbReference>
<keyword evidence="2" id="KW-0964">Secreted</keyword>
<dbReference type="GeneTree" id="ENSGT00940000155619"/>
<evidence type="ECO:0000256" key="5">
    <source>
        <dbReference type="ARBA" id="ARBA00023180"/>
    </source>
</evidence>
<comment type="subcellular location">
    <subcellularLocation>
        <location evidence="1">Secreted</location>
        <location evidence="1">Extracellular space</location>
    </subcellularLocation>
</comment>
<keyword evidence="4" id="KW-0176">Collagen</keyword>
<dbReference type="PANTHER" id="PTHR24020">
    <property type="entry name" value="COLLAGEN ALPHA"/>
    <property type="match status" value="1"/>
</dbReference>
<feature type="domain" description="VWFA" evidence="6">
    <location>
        <begin position="17"/>
        <end position="176"/>
    </location>
</feature>
<dbReference type="FunFam" id="3.40.50.410:FF:000001">
    <property type="entry name" value="Collagen, type XII, alpha 1"/>
    <property type="match status" value="2"/>
</dbReference>
<dbReference type="AlphaFoldDB" id="A0A8C4SWU6"/>
<dbReference type="SUPFAM" id="SSF53300">
    <property type="entry name" value="vWA-like"/>
    <property type="match status" value="2"/>
</dbReference>
<dbReference type="PRINTS" id="PR00453">
    <property type="entry name" value="VWFADOMAIN"/>
</dbReference>
<evidence type="ECO:0000313" key="8">
    <source>
        <dbReference type="Proteomes" id="UP000694620"/>
    </source>
</evidence>
<accession>A0A8C4SWU6</accession>
<dbReference type="PANTHER" id="PTHR24020:SF86">
    <property type="entry name" value="COLLAGEN, TYPE VI, ALPHA 4"/>
    <property type="match status" value="1"/>
</dbReference>
<keyword evidence="8" id="KW-1185">Reference proteome</keyword>
<dbReference type="Proteomes" id="UP000694620">
    <property type="component" value="Chromosome 13"/>
</dbReference>
<dbReference type="SMART" id="SM00327">
    <property type="entry name" value="VWA"/>
    <property type="match status" value="2"/>
</dbReference>
<reference evidence="7" key="1">
    <citation type="submission" date="2021-06" db="EMBL/GenBank/DDBJ databases">
        <authorList>
            <consortium name="Wellcome Sanger Institute Data Sharing"/>
        </authorList>
    </citation>
    <scope>NUCLEOTIDE SEQUENCE [LARGE SCALE GENOMIC DNA]</scope>
</reference>
<gene>
    <name evidence="7" type="primary">COL6A6</name>
</gene>
<name>A0A8C4SWU6_ERPCA</name>
<sequence length="414" mass="45473">MNGLPNVAAQLSKTIADIVFLVDGSWSIGVSNFQKVREFLHTLVDSFDVGEGKVQIGLIQYGSTARTEFFLNRFHNKSDILQSIQQMRYSGGGTHTGLGLDFMLKEHFVKSAGSRAEDGVIQVGVVITDGKSQDGVTEAANAIKERGIALYAIGIKDADLSELHEIASDPDDKHVYIQSLSHQTREFSFSWSESPSGVASLTINKDARECVCECRKASVADIVFVVDGSSSIGEPNFQQLRDFLYTFVDSLDVSVDNVRVGLAQYSDDAHKEFLLNTFSNKSEILTHIQDLAYRKGGTYTGKALEFIKEQYFTPSAGSRVDKGVPQIAIVLTDGESSDNVSAPANELRKLGVLVYVIGINVAEYGELKEIANKPSEKFLYNIENFEALKDLSTNLLQTVCTRVEVELSGRFHAK</sequence>
<dbReference type="GO" id="GO:0005576">
    <property type="term" value="C:extracellular region"/>
    <property type="evidence" value="ECO:0007669"/>
    <property type="project" value="UniProtKB-SubCell"/>
</dbReference>
<dbReference type="InterPro" id="IPR036465">
    <property type="entry name" value="vWFA_dom_sf"/>
</dbReference>
<evidence type="ECO:0000256" key="3">
    <source>
        <dbReference type="ARBA" id="ARBA00022737"/>
    </source>
</evidence>
<evidence type="ECO:0000256" key="1">
    <source>
        <dbReference type="ARBA" id="ARBA00004239"/>
    </source>
</evidence>
<evidence type="ECO:0000256" key="4">
    <source>
        <dbReference type="ARBA" id="ARBA00023119"/>
    </source>
</evidence>
<evidence type="ECO:0000256" key="2">
    <source>
        <dbReference type="ARBA" id="ARBA00022525"/>
    </source>
</evidence>
<reference evidence="7" key="2">
    <citation type="submission" date="2025-08" db="UniProtKB">
        <authorList>
            <consortium name="Ensembl"/>
        </authorList>
    </citation>
    <scope>IDENTIFICATION</scope>
</reference>
<dbReference type="Gene3D" id="3.40.50.410">
    <property type="entry name" value="von Willebrand factor, type A domain"/>
    <property type="match status" value="2"/>
</dbReference>
<organism evidence="7 8">
    <name type="scientific">Erpetoichthys calabaricus</name>
    <name type="common">Rope fish</name>
    <name type="synonym">Calamoichthys calabaricus</name>
    <dbReference type="NCBI Taxonomy" id="27687"/>
    <lineage>
        <taxon>Eukaryota</taxon>
        <taxon>Metazoa</taxon>
        <taxon>Chordata</taxon>
        <taxon>Craniata</taxon>
        <taxon>Vertebrata</taxon>
        <taxon>Euteleostomi</taxon>
        <taxon>Actinopterygii</taxon>
        <taxon>Polypteriformes</taxon>
        <taxon>Polypteridae</taxon>
        <taxon>Erpetoichthys</taxon>
    </lineage>
</organism>
<protein>
    <submittedName>
        <fullName evidence="7">Collagen type VI alpha 6 chain</fullName>
    </submittedName>
</protein>
<dbReference type="PROSITE" id="PS50234">
    <property type="entry name" value="VWFA"/>
    <property type="match status" value="2"/>
</dbReference>
<dbReference type="Ensembl" id="ENSECRT00000023000.1">
    <property type="protein sequence ID" value="ENSECRP00000022520.1"/>
    <property type="gene ID" value="ENSECRG00000015187.1"/>
</dbReference>